<evidence type="ECO:0000256" key="4">
    <source>
        <dbReference type="ARBA" id="ARBA00022989"/>
    </source>
</evidence>
<feature type="transmembrane region" description="Helical" evidence="7">
    <location>
        <begin position="9"/>
        <end position="36"/>
    </location>
</feature>
<comment type="subcellular location">
    <subcellularLocation>
        <location evidence="1">Membrane</location>
        <topology evidence="1">Multi-pass membrane protein</topology>
    </subcellularLocation>
</comment>
<keyword evidence="4 7" id="KW-1133">Transmembrane helix</keyword>
<dbReference type="Proteomes" id="UP000639403">
    <property type="component" value="Unassembled WGS sequence"/>
</dbReference>
<evidence type="ECO:0000313" key="8">
    <source>
        <dbReference type="EMBL" id="KAF9809596.1"/>
    </source>
</evidence>
<comment type="caution">
    <text evidence="8">The sequence shown here is derived from an EMBL/GenBank/DDBJ whole genome shotgun (WGS) entry which is preliminary data.</text>
</comment>
<dbReference type="GO" id="GO:0016020">
    <property type="term" value="C:membrane"/>
    <property type="evidence" value="ECO:0007669"/>
    <property type="project" value="UniProtKB-SubCell"/>
</dbReference>
<sequence length="201" mass="19657">MNPRSKKILVYALVGGAVCVLVVSIVALPALSAAGFGILGPLAGSSAAAWQAAIGSVAAGSAFATLQSVAMTAAIPALWSIVSGVVGVGIGALIGWLTGGRNRPAAGATAAAPGAGSTIFAGQATGYPSGFRRGEGTHVAEVTMAASGDKTASGDEVAVSTAFLFLCSLIDTVCKGGIDDEADSVGDSRTPQAGYSRRTTQ</sequence>
<dbReference type="InterPro" id="IPR009311">
    <property type="entry name" value="IFI6/IFI27-like"/>
</dbReference>
<dbReference type="Pfam" id="PF06140">
    <property type="entry name" value="Ifi-6-16"/>
    <property type="match status" value="1"/>
</dbReference>
<evidence type="ECO:0000256" key="1">
    <source>
        <dbReference type="ARBA" id="ARBA00004141"/>
    </source>
</evidence>
<evidence type="ECO:0000256" key="7">
    <source>
        <dbReference type="SAM" id="Phobius"/>
    </source>
</evidence>
<evidence type="ECO:0000256" key="6">
    <source>
        <dbReference type="SAM" id="MobiDB-lite"/>
    </source>
</evidence>
<gene>
    <name evidence="8" type="ORF">IEO21_07367</name>
</gene>
<evidence type="ECO:0000256" key="3">
    <source>
        <dbReference type="ARBA" id="ARBA00022692"/>
    </source>
</evidence>
<organism evidence="8 9">
    <name type="scientific">Rhodonia placenta</name>
    <dbReference type="NCBI Taxonomy" id="104341"/>
    <lineage>
        <taxon>Eukaryota</taxon>
        <taxon>Fungi</taxon>
        <taxon>Dikarya</taxon>
        <taxon>Basidiomycota</taxon>
        <taxon>Agaricomycotina</taxon>
        <taxon>Agaricomycetes</taxon>
        <taxon>Polyporales</taxon>
        <taxon>Adustoporiaceae</taxon>
        <taxon>Rhodonia</taxon>
    </lineage>
</organism>
<dbReference type="Gene3D" id="6.10.110.10">
    <property type="match status" value="1"/>
</dbReference>
<proteinExistence type="inferred from homology"/>
<keyword evidence="3 7" id="KW-0812">Transmembrane</keyword>
<comment type="similarity">
    <text evidence="2">Belongs to the IFI6/IFI27 family.</text>
</comment>
<protein>
    <submittedName>
        <fullName evidence="8">Uncharacterized protein</fullName>
    </submittedName>
</protein>
<reference evidence="8" key="2">
    <citation type="journal article" name="Front. Microbiol.">
        <title>Degradative Capacity of Two Strains of Rhodonia placenta: From Phenotype to Genotype.</title>
        <authorList>
            <person name="Kolle M."/>
            <person name="Horta M.A.C."/>
            <person name="Nowrousian M."/>
            <person name="Ohm R.A."/>
            <person name="Benz J.P."/>
            <person name="Pilgard A."/>
        </authorList>
    </citation>
    <scope>NUCLEOTIDE SEQUENCE</scope>
    <source>
        <strain evidence="8">FPRL280</strain>
    </source>
</reference>
<evidence type="ECO:0000313" key="9">
    <source>
        <dbReference type="Proteomes" id="UP000639403"/>
    </source>
</evidence>
<dbReference type="EMBL" id="JADOXO010000203">
    <property type="protein sequence ID" value="KAF9809596.1"/>
    <property type="molecule type" value="Genomic_DNA"/>
</dbReference>
<name>A0A8H7NY85_9APHY</name>
<evidence type="ECO:0000256" key="5">
    <source>
        <dbReference type="ARBA" id="ARBA00023136"/>
    </source>
</evidence>
<reference evidence="8" key="1">
    <citation type="submission" date="2020-11" db="EMBL/GenBank/DDBJ databases">
        <authorList>
            <person name="Koelle M."/>
            <person name="Horta M.A.C."/>
            <person name="Nowrousian M."/>
            <person name="Ohm R.A."/>
            <person name="Benz P."/>
            <person name="Pilgard A."/>
        </authorList>
    </citation>
    <scope>NUCLEOTIDE SEQUENCE</scope>
    <source>
        <strain evidence="8">FPRL280</strain>
    </source>
</reference>
<keyword evidence="5 7" id="KW-0472">Membrane</keyword>
<accession>A0A8H7NY85</accession>
<dbReference type="InterPro" id="IPR038213">
    <property type="entry name" value="IFI6/IFI27-like_sf"/>
</dbReference>
<evidence type="ECO:0000256" key="2">
    <source>
        <dbReference type="ARBA" id="ARBA00007262"/>
    </source>
</evidence>
<dbReference type="AlphaFoldDB" id="A0A8H7NY85"/>
<feature type="transmembrane region" description="Helical" evidence="7">
    <location>
        <begin position="78"/>
        <end position="97"/>
    </location>
</feature>
<feature type="compositionally biased region" description="Polar residues" evidence="6">
    <location>
        <begin position="187"/>
        <end position="201"/>
    </location>
</feature>
<feature type="region of interest" description="Disordered" evidence="6">
    <location>
        <begin position="180"/>
        <end position="201"/>
    </location>
</feature>